<keyword evidence="4" id="KW-1185">Reference proteome</keyword>
<feature type="region of interest" description="Disordered" evidence="1">
    <location>
        <begin position="219"/>
        <end position="238"/>
    </location>
</feature>
<sequence length="481" mass="52429">MAAAGAGYFPEDADAGLGDRLLQSSERTPSIQDRPASREKARPRPRSTSRSTSSGSSASDWENPKRPRKFMSLWVFTLIVIGVAVMFLLGVCLGFYVRELQTDKPDLKKICRAGEDEFDEAKLQDRLTGYHESLTYYIRAKGISDFVQEFGAEDPITGDARDRRLADAVLADFRKYAIGSVSVDKYDVVVTSSDPVRPNELQVLYTNGSSARRFVFENNITPTNGSSEKSGETHSAQWDSQSADWKFPHVAFSPSGVAQGGLVYGHLGRDSDLLTLRALGLEPRGSVALLRLGGGSSLADKVSGRVDNDASIWRPSIPCQTISAVQAAELMTLAFDLPPQNASQLVQAPQEWQGSRGTPFVVGVKGGNDSYVVIGAPRTSLPGQPENAVVSTSILVQLARAFDHVHSLHGWLPRRGVRLVSWGGAEFSNIGVAEMIRRQQRLMDRRMTAYFDLRNMVVGNATVEANIPASVIQLVKDIASL</sequence>
<feature type="non-terminal residue" evidence="3">
    <location>
        <position position="481"/>
    </location>
</feature>
<dbReference type="EMBL" id="RQTK01000814">
    <property type="protein sequence ID" value="RUS74618.1"/>
    <property type="molecule type" value="Genomic_DNA"/>
</dbReference>
<dbReference type="OrthoDB" id="5841748at2759"/>
<dbReference type="InterPro" id="IPR046450">
    <property type="entry name" value="PA_dom_sf"/>
</dbReference>
<dbReference type="Proteomes" id="UP000271974">
    <property type="component" value="Unassembled WGS sequence"/>
</dbReference>
<evidence type="ECO:0000313" key="4">
    <source>
        <dbReference type="Proteomes" id="UP000271974"/>
    </source>
</evidence>
<feature type="transmembrane region" description="Helical" evidence="2">
    <location>
        <begin position="73"/>
        <end position="97"/>
    </location>
</feature>
<dbReference type="PANTHER" id="PTHR10404:SF46">
    <property type="entry name" value="VACUOLAR PROTEIN SORTING-ASSOCIATED PROTEIN 70"/>
    <property type="match status" value="1"/>
</dbReference>
<feature type="region of interest" description="Disordered" evidence="1">
    <location>
        <begin position="1"/>
        <end position="63"/>
    </location>
</feature>
<keyword evidence="2" id="KW-1133">Transmembrane helix</keyword>
<gene>
    <name evidence="3" type="ORF">EGW08_017622</name>
</gene>
<name>A0A433SZ86_ELYCH</name>
<evidence type="ECO:0008006" key="5">
    <source>
        <dbReference type="Google" id="ProtNLM"/>
    </source>
</evidence>
<dbReference type="Gene3D" id="3.40.630.10">
    <property type="entry name" value="Zn peptidases"/>
    <property type="match status" value="1"/>
</dbReference>
<feature type="compositionally biased region" description="Polar residues" evidence="1">
    <location>
        <begin position="22"/>
        <end position="31"/>
    </location>
</feature>
<dbReference type="Gene3D" id="3.50.30.30">
    <property type="match status" value="1"/>
</dbReference>
<dbReference type="PANTHER" id="PTHR10404">
    <property type="entry name" value="N-ACETYLATED-ALPHA-LINKED ACIDIC DIPEPTIDASE"/>
    <property type="match status" value="1"/>
</dbReference>
<proteinExistence type="predicted"/>
<dbReference type="SUPFAM" id="SSF53187">
    <property type="entry name" value="Zn-dependent exopeptidases"/>
    <property type="match status" value="1"/>
</dbReference>
<keyword evidence="2" id="KW-0812">Transmembrane</keyword>
<evidence type="ECO:0000313" key="3">
    <source>
        <dbReference type="EMBL" id="RUS74618.1"/>
    </source>
</evidence>
<protein>
    <recommendedName>
        <fullName evidence="5">Peptidase M28 domain-containing protein</fullName>
    </recommendedName>
</protein>
<feature type="compositionally biased region" description="Low complexity" evidence="1">
    <location>
        <begin position="48"/>
        <end position="59"/>
    </location>
</feature>
<dbReference type="GO" id="GO:0004180">
    <property type="term" value="F:carboxypeptidase activity"/>
    <property type="evidence" value="ECO:0007669"/>
    <property type="project" value="TreeGrafter"/>
</dbReference>
<dbReference type="InterPro" id="IPR039373">
    <property type="entry name" value="Peptidase_M28B"/>
</dbReference>
<keyword evidence="2" id="KW-0472">Membrane</keyword>
<organism evidence="3 4">
    <name type="scientific">Elysia chlorotica</name>
    <name type="common">Eastern emerald elysia</name>
    <name type="synonym">Sea slug</name>
    <dbReference type="NCBI Taxonomy" id="188477"/>
    <lineage>
        <taxon>Eukaryota</taxon>
        <taxon>Metazoa</taxon>
        <taxon>Spiralia</taxon>
        <taxon>Lophotrochozoa</taxon>
        <taxon>Mollusca</taxon>
        <taxon>Gastropoda</taxon>
        <taxon>Heterobranchia</taxon>
        <taxon>Euthyneura</taxon>
        <taxon>Panpulmonata</taxon>
        <taxon>Sacoglossa</taxon>
        <taxon>Placobranchoidea</taxon>
        <taxon>Plakobranchidae</taxon>
        <taxon>Elysia</taxon>
    </lineage>
</organism>
<dbReference type="AlphaFoldDB" id="A0A433SZ86"/>
<dbReference type="SUPFAM" id="SSF52025">
    <property type="entry name" value="PA domain"/>
    <property type="match status" value="1"/>
</dbReference>
<evidence type="ECO:0000256" key="1">
    <source>
        <dbReference type="SAM" id="MobiDB-lite"/>
    </source>
</evidence>
<evidence type="ECO:0000256" key="2">
    <source>
        <dbReference type="SAM" id="Phobius"/>
    </source>
</evidence>
<reference evidence="3 4" key="1">
    <citation type="submission" date="2019-01" db="EMBL/GenBank/DDBJ databases">
        <title>A draft genome assembly of the solar-powered sea slug Elysia chlorotica.</title>
        <authorList>
            <person name="Cai H."/>
            <person name="Li Q."/>
            <person name="Fang X."/>
            <person name="Li J."/>
            <person name="Curtis N.E."/>
            <person name="Altenburger A."/>
            <person name="Shibata T."/>
            <person name="Feng M."/>
            <person name="Maeda T."/>
            <person name="Schwartz J.A."/>
            <person name="Shigenobu S."/>
            <person name="Lundholm N."/>
            <person name="Nishiyama T."/>
            <person name="Yang H."/>
            <person name="Hasebe M."/>
            <person name="Li S."/>
            <person name="Pierce S.K."/>
            <person name="Wang J."/>
        </authorList>
    </citation>
    <scope>NUCLEOTIDE SEQUENCE [LARGE SCALE GENOMIC DNA]</scope>
    <source>
        <strain evidence="3">EC2010</strain>
        <tissue evidence="3">Whole organism of an adult</tissue>
    </source>
</reference>
<dbReference type="STRING" id="188477.A0A433SZ86"/>
<accession>A0A433SZ86</accession>
<comment type="caution">
    <text evidence="3">The sequence shown here is derived from an EMBL/GenBank/DDBJ whole genome shotgun (WGS) entry which is preliminary data.</text>
</comment>